<dbReference type="RefSeq" id="WP_269663345.1">
    <property type="nucleotide sequence ID" value="NZ_CP114413.1"/>
</dbReference>
<organism evidence="1 2">
    <name type="scientific">Streptomyces cinnabarinus</name>
    <dbReference type="NCBI Taxonomy" id="67287"/>
    <lineage>
        <taxon>Bacteria</taxon>
        <taxon>Bacillati</taxon>
        <taxon>Actinomycetota</taxon>
        <taxon>Actinomycetes</taxon>
        <taxon>Kitasatosporales</taxon>
        <taxon>Streptomycetaceae</taxon>
        <taxon>Streptomyces</taxon>
    </lineage>
</organism>
<evidence type="ECO:0000313" key="1">
    <source>
        <dbReference type="EMBL" id="WAZ25862.1"/>
    </source>
</evidence>
<reference evidence="1" key="1">
    <citation type="submission" date="2022-12" db="EMBL/GenBank/DDBJ databases">
        <authorList>
            <person name="Ruckert C."/>
            <person name="Busche T."/>
            <person name="Kalinowski J."/>
            <person name="Wittmann C."/>
        </authorList>
    </citation>
    <scope>NUCLEOTIDE SEQUENCE</scope>
    <source>
        <strain evidence="1">DSM 40467</strain>
    </source>
</reference>
<gene>
    <name evidence="1" type="ORF">STRCI_007388</name>
</gene>
<name>A0ABY7KMS0_9ACTN</name>
<protein>
    <recommendedName>
        <fullName evidence="3">FXSXX-COOH protein</fullName>
    </recommendedName>
</protein>
<proteinExistence type="predicted"/>
<dbReference type="Proteomes" id="UP001164439">
    <property type="component" value="Chromosome"/>
</dbReference>
<evidence type="ECO:0000313" key="2">
    <source>
        <dbReference type="Proteomes" id="UP001164439"/>
    </source>
</evidence>
<sequence>MYESREASEPGVESWLPRLSHLSLDELPEVGPAALRPATDALLASVDRPFSTRGGSEPS</sequence>
<keyword evidence="2" id="KW-1185">Reference proteome</keyword>
<dbReference type="EMBL" id="CP114413">
    <property type="protein sequence ID" value="WAZ25862.1"/>
    <property type="molecule type" value="Genomic_DNA"/>
</dbReference>
<evidence type="ECO:0008006" key="3">
    <source>
        <dbReference type="Google" id="ProtNLM"/>
    </source>
</evidence>
<accession>A0ABY7KMS0</accession>